<feature type="compositionally biased region" description="Pro residues" evidence="1">
    <location>
        <begin position="1"/>
        <end position="10"/>
    </location>
</feature>
<evidence type="ECO:0000256" key="1">
    <source>
        <dbReference type="SAM" id="MobiDB-lite"/>
    </source>
</evidence>
<proteinExistence type="predicted"/>
<protein>
    <submittedName>
        <fullName evidence="2">Uncharacterized protein</fullName>
    </submittedName>
</protein>
<dbReference type="Proteomes" id="UP001140949">
    <property type="component" value="Unassembled WGS sequence"/>
</dbReference>
<feature type="compositionally biased region" description="Low complexity" evidence="1">
    <location>
        <begin position="11"/>
        <end position="24"/>
    </location>
</feature>
<name>A0AAX6FUF6_IRIPA</name>
<reference evidence="2" key="1">
    <citation type="journal article" date="2023" name="GigaByte">
        <title>Genome assembly of the bearded iris, Iris pallida Lam.</title>
        <authorList>
            <person name="Bruccoleri R.E."/>
            <person name="Oakeley E.J."/>
            <person name="Faust A.M.E."/>
            <person name="Altorfer M."/>
            <person name="Dessus-Babus S."/>
            <person name="Burckhardt D."/>
            <person name="Oertli M."/>
            <person name="Naumann U."/>
            <person name="Petersen F."/>
            <person name="Wong J."/>
        </authorList>
    </citation>
    <scope>NUCLEOTIDE SEQUENCE</scope>
    <source>
        <strain evidence="2">GSM-AAB239-AS_SAM_17_03QT</strain>
    </source>
</reference>
<evidence type="ECO:0000313" key="3">
    <source>
        <dbReference type="Proteomes" id="UP001140949"/>
    </source>
</evidence>
<sequence>MHNPQQPFPDPFSSSGHGREPSSSLVGRRPPANHPSQSPPPPPSFFLLLPSFHTKSPPITTTSPTRATLSWIDSSPDLTLHVGHPMADVAAPPPLPTSFHSLLLLLISRKTITTLDNRRPPPPFSHGCHHHLTVGPPPCLVVARLAFPTPPGRAHKSAAAAANRSESSDKACARERRCRAVAGRPPALPTPPWLALLRAHPRLSPPGGQRPSGRAVKAIRAFCTTFRRDAREIESVLALRRSDFARIFPEIRPLDRRFLRSVVISFCGANFVSLYLLHRSSVWRATSSCAKLDSVASVGPSILISSGPQANSLEVPASLEETH</sequence>
<keyword evidence="3" id="KW-1185">Reference proteome</keyword>
<feature type="region of interest" description="Disordered" evidence="1">
    <location>
        <begin position="1"/>
        <end position="47"/>
    </location>
</feature>
<comment type="caution">
    <text evidence="2">The sequence shown here is derived from an EMBL/GenBank/DDBJ whole genome shotgun (WGS) entry which is preliminary data.</text>
</comment>
<reference evidence="2" key="2">
    <citation type="submission" date="2023-04" db="EMBL/GenBank/DDBJ databases">
        <authorList>
            <person name="Bruccoleri R.E."/>
            <person name="Oakeley E.J."/>
            <person name="Faust A.-M."/>
            <person name="Dessus-Babus S."/>
            <person name="Altorfer M."/>
            <person name="Burckhardt D."/>
            <person name="Oertli M."/>
            <person name="Naumann U."/>
            <person name="Petersen F."/>
            <person name="Wong J."/>
        </authorList>
    </citation>
    <scope>NUCLEOTIDE SEQUENCE</scope>
    <source>
        <strain evidence="2">GSM-AAB239-AS_SAM_17_03QT</strain>
        <tissue evidence="2">Leaf</tissue>
    </source>
</reference>
<organism evidence="2 3">
    <name type="scientific">Iris pallida</name>
    <name type="common">Sweet iris</name>
    <dbReference type="NCBI Taxonomy" id="29817"/>
    <lineage>
        <taxon>Eukaryota</taxon>
        <taxon>Viridiplantae</taxon>
        <taxon>Streptophyta</taxon>
        <taxon>Embryophyta</taxon>
        <taxon>Tracheophyta</taxon>
        <taxon>Spermatophyta</taxon>
        <taxon>Magnoliopsida</taxon>
        <taxon>Liliopsida</taxon>
        <taxon>Asparagales</taxon>
        <taxon>Iridaceae</taxon>
        <taxon>Iridoideae</taxon>
        <taxon>Irideae</taxon>
        <taxon>Iris</taxon>
    </lineage>
</organism>
<dbReference type="EMBL" id="JANAVB010025800">
    <property type="protein sequence ID" value="KAJ6820032.1"/>
    <property type="molecule type" value="Genomic_DNA"/>
</dbReference>
<dbReference type="AlphaFoldDB" id="A0AAX6FUF6"/>
<gene>
    <name evidence="2" type="ORF">M6B38_398985</name>
</gene>
<accession>A0AAX6FUF6</accession>
<evidence type="ECO:0000313" key="2">
    <source>
        <dbReference type="EMBL" id="KAJ6820032.1"/>
    </source>
</evidence>